<dbReference type="EMBL" id="FJOG01000045">
    <property type="protein sequence ID" value="CZR67556.1"/>
    <property type="molecule type" value="Genomic_DNA"/>
</dbReference>
<dbReference type="OrthoDB" id="3562663at2759"/>
<keyword evidence="4" id="KW-1185">Reference proteome</keyword>
<reference evidence="3 4" key="1">
    <citation type="submission" date="2016-03" db="EMBL/GenBank/DDBJ databases">
        <authorList>
            <person name="Ploux O."/>
        </authorList>
    </citation>
    <scope>NUCLEOTIDE SEQUENCE [LARGE SCALE GENOMIC DNA]</scope>
    <source>
        <strain evidence="3 4">UAMH 11012</strain>
    </source>
</reference>
<dbReference type="AlphaFoldDB" id="A0A1L7XR83"/>
<dbReference type="SMART" id="SM00355">
    <property type="entry name" value="ZnF_C2H2"/>
    <property type="match status" value="3"/>
</dbReference>
<feature type="domain" description="C2H2-type" evidence="2">
    <location>
        <begin position="559"/>
        <end position="581"/>
    </location>
</feature>
<feature type="region of interest" description="Disordered" evidence="1">
    <location>
        <begin position="599"/>
        <end position="624"/>
    </location>
</feature>
<feature type="domain" description="C2H2-type" evidence="2">
    <location>
        <begin position="479"/>
        <end position="507"/>
    </location>
</feature>
<dbReference type="InterPro" id="IPR013087">
    <property type="entry name" value="Znf_C2H2_type"/>
</dbReference>
<dbReference type="PANTHER" id="PTHR35391:SF7">
    <property type="entry name" value="C2H2-TYPE DOMAIN-CONTAINING PROTEIN"/>
    <property type="match status" value="1"/>
</dbReference>
<name>A0A1L7XR83_9HELO</name>
<evidence type="ECO:0000256" key="1">
    <source>
        <dbReference type="SAM" id="MobiDB-lite"/>
    </source>
</evidence>
<sequence length="1169" mass="132982">MQIWGATQYMQSTAAADSWLQLRATKNQELQGLNQYLHDLDQGACSISPEAWAHIRRCWASYWIMEPANPLMSSLSKPSPLPVALTQQAETSGRSDDASDEVNDIYNQSIERQVSISTLYSECVSKLNALIASIQQTAAATEVQELGSRLQIWAGNHGAHRNQSDRLSLDYRLRESLELHQEVRDHFRDLIQAIDDGDSLFPQSHLHQTNTIPAITTSSGGDTVDLPDLSYDSSSGSESSLTSSQKALIGVTISRKERSPAVKLDTLLQTIKEIITSLYKFSITIQNPAHRDRTARASKIDVSFWSQFDLTHVRDKFPKCSNEQLLRDLAQANTKRRQIFSYHKRHRDKVQHFRESLLQEGSHVNTGQLENALDEKPSLPANLGAPTIHTGNTKLTQTTVSTIRPPLAPIAVSVSGRSQRTTITNDPVSTSKDLLTVPPPPNDASDFDKPFVCPYCYLVIDPRDQKQWEIHVLDDLRPYVCTFGDCVSAAVLYDRYSEWRTHELEVHRREWFCNFCNTTYDTRKGFVEHLDLRHKTLITGEYQLESLISLCERTSTRDEDCPLCANFTGNVNSVQHHLAQHLRQLALYTLPKLVTNDTEENQAESDVANVRHKSRKSDASSDDTKRELLQIPEAIFEGYLETVWSSPPNSPSQGPPLNRDYHKLLKSFGQEKNRHLEEDARLHTDVIDFLLSSFPLLISAAEHLRERFEPLKDWAEFRPEFISFIDSLDFENRLIHAMVERALAGPFNSLRQRLGPSYVEYMSTISTIRALVEELQGVLFIDPDGTFNWADEGASKWDYQLKRIRLSFSKRGPKTLAALEKHNRKLRELLDSNEKFEPLKTTRNLTVANNFMSTRLHGRNVYDVLTRGWRCACLHGHAVTIELDPIPSPDSTWTYQLLISTSKPRLMLKVDINHAADTTKSNQVQEIVDLCLALTSLEGPAPYTLGCMSGPAESRYILRVYEGNTMIGVCSLAELLGSGWLYDRRLIGKLASVLASAFLHLVSTPWLPEHGIRKEDILFCRTPFALDIEKPYLLHNFGYLDRTMPMIPTVPNSSRFIARNNITSLGILLLELRFDTAIEDCSFRKPYLRPDGNPHEHTNLLAARDWSESVREEDPEWQGIVRCCLSCTFEETPDWESKKFVQEVYEKVVEPLEKIRDKLTKLEGYRSEF</sequence>
<evidence type="ECO:0000313" key="3">
    <source>
        <dbReference type="EMBL" id="CZR67556.1"/>
    </source>
</evidence>
<accession>A0A1L7XR83</accession>
<proteinExistence type="predicted"/>
<dbReference type="Pfam" id="PF26082">
    <property type="entry name" value="zf-C2H2_AcuF"/>
    <property type="match status" value="1"/>
</dbReference>
<dbReference type="Proteomes" id="UP000184330">
    <property type="component" value="Unassembled WGS sequence"/>
</dbReference>
<dbReference type="InterPro" id="IPR058925">
    <property type="entry name" value="zf-C2H2_AcuF"/>
</dbReference>
<gene>
    <name evidence="3" type="ORF">PAC_17455</name>
</gene>
<evidence type="ECO:0000313" key="4">
    <source>
        <dbReference type="Proteomes" id="UP000184330"/>
    </source>
</evidence>
<evidence type="ECO:0000259" key="2">
    <source>
        <dbReference type="SMART" id="SM00355"/>
    </source>
</evidence>
<dbReference type="STRING" id="576137.A0A1L7XR83"/>
<feature type="domain" description="C2H2-type" evidence="2">
    <location>
        <begin position="511"/>
        <end position="534"/>
    </location>
</feature>
<protein>
    <recommendedName>
        <fullName evidence="2">C2H2-type domain-containing protein</fullName>
    </recommendedName>
</protein>
<organism evidence="3 4">
    <name type="scientific">Phialocephala subalpina</name>
    <dbReference type="NCBI Taxonomy" id="576137"/>
    <lineage>
        <taxon>Eukaryota</taxon>
        <taxon>Fungi</taxon>
        <taxon>Dikarya</taxon>
        <taxon>Ascomycota</taxon>
        <taxon>Pezizomycotina</taxon>
        <taxon>Leotiomycetes</taxon>
        <taxon>Helotiales</taxon>
        <taxon>Mollisiaceae</taxon>
        <taxon>Phialocephala</taxon>
        <taxon>Phialocephala fortinii species complex</taxon>
    </lineage>
</organism>
<dbReference type="PANTHER" id="PTHR35391">
    <property type="entry name" value="C2H2-TYPE DOMAIN-CONTAINING PROTEIN-RELATED"/>
    <property type="match status" value="1"/>
</dbReference>